<evidence type="ECO:0000313" key="1">
    <source>
        <dbReference type="EMBL" id="KAI3723191.1"/>
    </source>
</evidence>
<protein>
    <submittedName>
        <fullName evidence="1">Uncharacterized protein</fullName>
    </submittedName>
</protein>
<evidence type="ECO:0000313" key="2">
    <source>
        <dbReference type="Proteomes" id="UP001055811"/>
    </source>
</evidence>
<dbReference type="EMBL" id="CM042014">
    <property type="protein sequence ID" value="KAI3723191.1"/>
    <property type="molecule type" value="Genomic_DNA"/>
</dbReference>
<dbReference type="Proteomes" id="UP001055811">
    <property type="component" value="Linkage Group LG06"/>
</dbReference>
<gene>
    <name evidence="1" type="ORF">L2E82_34612</name>
</gene>
<accession>A0ACB9BMF7</accession>
<reference evidence="2" key="1">
    <citation type="journal article" date="2022" name="Mol. Ecol. Resour.">
        <title>The genomes of chicory, endive, great burdock and yacon provide insights into Asteraceae palaeo-polyploidization history and plant inulin production.</title>
        <authorList>
            <person name="Fan W."/>
            <person name="Wang S."/>
            <person name="Wang H."/>
            <person name="Wang A."/>
            <person name="Jiang F."/>
            <person name="Liu H."/>
            <person name="Zhao H."/>
            <person name="Xu D."/>
            <person name="Zhang Y."/>
        </authorList>
    </citation>
    <scope>NUCLEOTIDE SEQUENCE [LARGE SCALE GENOMIC DNA]</scope>
    <source>
        <strain evidence="2">cv. Punajuju</strain>
    </source>
</reference>
<keyword evidence="2" id="KW-1185">Reference proteome</keyword>
<proteinExistence type="predicted"/>
<name>A0ACB9BMF7_CICIN</name>
<sequence length="133" mass="15131">MLRTFARFTNTALSFYDLPVRCVFADVTRTLKRALILVRKCCRRGVFLRIVSFVSVADFRKLFNFLDASIGDMKWLLSIFDSGGDSDVVLLLPPIASNDPILAWVWSERRYITGSPNHRLHHTLQLGKQSGQG</sequence>
<organism evidence="1 2">
    <name type="scientific">Cichorium intybus</name>
    <name type="common">Chicory</name>
    <dbReference type="NCBI Taxonomy" id="13427"/>
    <lineage>
        <taxon>Eukaryota</taxon>
        <taxon>Viridiplantae</taxon>
        <taxon>Streptophyta</taxon>
        <taxon>Embryophyta</taxon>
        <taxon>Tracheophyta</taxon>
        <taxon>Spermatophyta</taxon>
        <taxon>Magnoliopsida</taxon>
        <taxon>eudicotyledons</taxon>
        <taxon>Gunneridae</taxon>
        <taxon>Pentapetalae</taxon>
        <taxon>asterids</taxon>
        <taxon>campanulids</taxon>
        <taxon>Asterales</taxon>
        <taxon>Asteraceae</taxon>
        <taxon>Cichorioideae</taxon>
        <taxon>Cichorieae</taxon>
        <taxon>Cichoriinae</taxon>
        <taxon>Cichorium</taxon>
    </lineage>
</organism>
<reference evidence="1 2" key="2">
    <citation type="journal article" date="2022" name="Mol. Ecol. Resour.">
        <title>The genomes of chicory, endive, great burdock and yacon provide insights into Asteraceae paleo-polyploidization history and plant inulin production.</title>
        <authorList>
            <person name="Fan W."/>
            <person name="Wang S."/>
            <person name="Wang H."/>
            <person name="Wang A."/>
            <person name="Jiang F."/>
            <person name="Liu H."/>
            <person name="Zhao H."/>
            <person name="Xu D."/>
            <person name="Zhang Y."/>
        </authorList>
    </citation>
    <scope>NUCLEOTIDE SEQUENCE [LARGE SCALE GENOMIC DNA]</scope>
    <source>
        <strain evidence="2">cv. Punajuju</strain>
        <tissue evidence="1">Leaves</tissue>
    </source>
</reference>
<comment type="caution">
    <text evidence="1">The sequence shown here is derived from an EMBL/GenBank/DDBJ whole genome shotgun (WGS) entry which is preliminary data.</text>
</comment>